<dbReference type="NCBIfam" id="TIGR00589">
    <property type="entry name" value="ogt"/>
    <property type="match status" value="1"/>
</dbReference>
<dbReference type="CDD" id="cd06445">
    <property type="entry name" value="ATase"/>
    <property type="match status" value="1"/>
</dbReference>
<feature type="binding site" evidence="14">
    <location>
        <position position="64"/>
    </location>
    <ligand>
        <name>Zn(2+)</name>
        <dbReference type="ChEBI" id="CHEBI:29105"/>
    </ligand>
</feature>
<comment type="subcellular location">
    <subcellularLocation>
        <location evidence="12">Cytoplasm</location>
    </subcellularLocation>
</comment>
<keyword evidence="9" id="KW-0804">Transcription</keyword>
<dbReference type="EMBL" id="CABVJF010000027">
    <property type="protein sequence ID" value="VVQ22781.1"/>
    <property type="molecule type" value="Genomic_DNA"/>
</dbReference>
<dbReference type="GO" id="GO:0006307">
    <property type="term" value="P:DNA alkylation repair"/>
    <property type="evidence" value="ECO:0007669"/>
    <property type="project" value="UniProtKB-UniRule"/>
</dbReference>
<dbReference type="InterPro" id="IPR018060">
    <property type="entry name" value="HTH_AraC"/>
</dbReference>
<dbReference type="SUPFAM" id="SSF46689">
    <property type="entry name" value="Homeodomain-like"/>
    <property type="match status" value="1"/>
</dbReference>
<keyword evidence="10 12" id="KW-0234">DNA repair</keyword>
<dbReference type="Gene3D" id="1.10.10.10">
    <property type="entry name" value="Winged helix-like DNA-binding domain superfamily/Winged helix DNA-binding domain"/>
    <property type="match status" value="1"/>
</dbReference>
<feature type="binding site" evidence="14">
    <location>
        <position position="91"/>
    </location>
    <ligand>
        <name>Zn(2+)</name>
        <dbReference type="ChEBI" id="CHEBI:29105"/>
    </ligand>
</feature>
<dbReference type="Gene3D" id="3.40.10.10">
    <property type="entry name" value="DNA Methylphosphotriester Repair Domain"/>
    <property type="match status" value="1"/>
</dbReference>
<evidence type="ECO:0000256" key="9">
    <source>
        <dbReference type="ARBA" id="ARBA00023163"/>
    </source>
</evidence>
<keyword evidence="3 12" id="KW-0963">Cytoplasm</keyword>
<dbReference type="HAMAP" id="MF_00772">
    <property type="entry name" value="OGT"/>
    <property type="match status" value="1"/>
</dbReference>
<dbReference type="InterPro" id="IPR004026">
    <property type="entry name" value="Ada_DNA_repair_Zn-bd"/>
</dbReference>
<dbReference type="SMART" id="SM00342">
    <property type="entry name" value="HTH_ARAC"/>
    <property type="match status" value="1"/>
</dbReference>
<dbReference type="PANTHER" id="PTHR10815:SF5">
    <property type="entry name" value="METHYLATED-DNA--PROTEIN-CYSTEINE METHYLTRANSFERASE"/>
    <property type="match status" value="1"/>
</dbReference>
<dbReference type="InterPro" id="IPR014048">
    <property type="entry name" value="MethylDNA_cys_MeTrfase_DNA-bd"/>
</dbReference>
<evidence type="ECO:0000256" key="5">
    <source>
        <dbReference type="ARBA" id="ARBA00022679"/>
    </source>
</evidence>
<name>A0A5E7VJ67_PSEFL</name>
<dbReference type="InterPro" id="IPR035451">
    <property type="entry name" value="Ada-like_dom_sf"/>
</dbReference>
<dbReference type="GO" id="GO:0032259">
    <property type="term" value="P:methylation"/>
    <property type="evidence" value="ECO:0007669"/>
    <property type="project" value="UniProtKB-KW"/>
</dbReference>
<feature type="active site" description="Nucleophile; methyl group acceptor from either O6-methylguanine or O4-methylthymine" evidence="13">
    <location>
        <position position="341"/>
    </location>
</feature>
<gene>
    <name evidence="16" type="primary">ada_2</name>
    <name evidence="16" type="ORF">PS928_05400</name>
</gene>
<dbReference type="InterPro" id="IPR008332">
    <property type="entry name" value="MethylG_MeTrfase_N"/>
</dbReference>
<proteinExistence type="inferred from homology"/>
<keyword evidence="8" id="KW-0010">Activator</keyword>
<feature type="domain" description="HTH araC/xylS-type" evidence="15">
    <location>
        <begin position="131"/>
        <end position="204"/>
    </location>
</feature>
<evidence type="ECO:0000256" key="1">
    <source>
        <dbReference type="ARBA" id="ARBA00001286"/>
    </source>
</evidence>
<evidence type="ECO:0000256" key="11">
    <source>
        <dbReference type="ARBA" id="ARBA00049348"/>
    </source>
</evidence>
<evidence type="ECO:0000256" key="13">
    <source>
        <dbReference type="PIRSR" id="PIRSR000409-1"/>
    </source>
</evidence>
<dbReference type="Pfam" id="PF12833">
    <property type="entry name" value="HTH_18"/>
    <property type="match status" value="1"/>
</dbReference>
<keyword evidence="14" id="KW-0479">Metal-binding</keyword>
<keyword evidence="4 12" id="KW-0489">Methyltransferase</keyword>
<dbReference type="Proteomes" id="UP000381378">
    <property type="component" value="Unassembled WGS sequence"/>
</dbReference>
<evidence type="ECO:0000313" key="17">
    <source>
        <dbReference type="Proteomes" id="UP000381378"/>
    </source>
</evidence>
<dbReference type="GO" id="GO:0008270">
    <property type="term" value="F:zinc ion binding"/>
    <property type="evidence" value="ECO:0007669"/>
    <property type="project" value="InterPro"/>
</dbReference>
<dbReference type="Pfam" id="PF02805">
    <property type="entry name" value="Ada_Zn_binding"/>
    <property type="match status" value="1"/>
</dbReference>
<accession>A0A5E7VJ67</accession>
<evidence type="ECO:0000313" key="16">
    <source>
        <dbReference type="EMBL" id="VVQ22781.1"/>
    </source>
</evidence>
<evidence type="ECO:0000256" key="6">
    <source>
        <dbReference type="ARBA" id="ARBA00022763"/>
    </source>
</evidence>
<dbReference type="Gene3D" id="3.30.160.70">
    <property type="entry name" value="Methylated DNA-protein cysteine methyltransferase domain"/>
    <property type="match status" value="1"/>
</dbReference>
<dbReference type="PROSITE" id="PS01124">
    <property type="entry name" value="HTH_ARAC_FAMILY_2"/>
    <property type="match status" value="1"/>
</dbReference>
<dbReference type="InterPro" id="IPR016221">
    <property type="entry name" value="Bifunct_regulatory_prot_Ada"/>
</dbReference>
<sequence>MEFSVDFPVEVPVGASYAQPMNLQNTLLPPHAEMVRAMLERDTAYEGVFFTAVKTTGIFCRPGCTARKPKPENVEFFAHADECLSAGYRACLRCKPLDAAAIAPDWVQKLLAAVDADPDLRWSDAQLLAEGIEPLKLRRWFKQHFGMTFHAWLRTRRLGMALGGIKQGDSIDHAAFDSGYESLSGFRDAFQKSFHITPGRAINSEPLLFTRLTTPLGPMIAMAERRGLVLLEFLDRPALTREVEELQQRYGYAVAPGHNSHLRQIEAELAAYFAGKLTGFNVPLHLPGSEFARQVWAELAKIPYGQTSTYGTIAAQLGKPGASRAVGLANGHNRLAIVLPCHRVIGADGSLTGYGGGQPRKAFLLRLEQTAVQLTEHLAF</sequence>
<dbReference type="GO" id="GO:0043565">
    <property type="term" value="F:sequence-specific DNA binding"/>
    <property type="evidence" value="ECO:0007669"/>
    <property type="project" value="InterPro"/>
</dbReference>
<evidence type="ECO:0000256" key="14">
    <source>
        <dbReference type="PIRSR" id="PIRSR000409-3"/>
    </source>
</evidence>
<protein>
    <recommendedName>
        <fullName evidence="12">Methylated-DNA--protein-cysteine methyltransferase</fullName>
        <ecNumber evidence="12">2.1.1.63</ecNumber>
    </recommendedName>
    <alternativeName>
        <fullName evidence="12">6-O-methylguanine-DNA methyltransferase</fullName>
        <shortName evidence="12">MGMT</shortName>
    </alternativeName>
    <alternativeName>
        <fullName evidence="12">O-6-methylguanine-DNA-alkyltransferase</fullName>
    </alternativeName>
</protein>
<feature type="binding site" evidence="14">
    <location>
        <position position="94"/>
    </location>
    <ligand>
        <name>Zn(2+)</name>
        <dbReference type="ChEBI" id="CHEBI:29105"/>
    </ligand>
</feature>
<evidence type="ECO:0000256" key="7">
    <source>
        <dbReference type="ARBA" id="ARBA00023015"/>
    </source>
</evidence>
<dbReference type="Pfam" id="PF02870">
    <property type="entry name" value="Methyltransf_1N"/>
    <property type="match status" value="1"/>
</dbReference>
<keyword evidence="6 12" id="KW-0227">DNA damage</keyword>
<comment type="miscellaneous">
    <text evidence="12">This enzyme catalyzes only one turnover and therefore is not strictly catalytic. According to one definition, an enzyme is a biocatalyst that acts repeatedly and over many reaction cycles.</text>
</comment>
<dbReference type="InterPro" id="IPR036631">
    <property type="entry name" value="MGMT_N_sf"/>
</dbReference>
<evidence type="ECO:0000256" key="4">
    <source>
        <dbReference type="ARBA" id="ARBA00022603"/>
    </source>
</evidence>
<keyword evidence="5 12" id="KW-0808">Transferase</keyword>
<comment type="catalytic activity">
    <reaction evidence="11 12">
        <text>a 6-O-methyl-2'-deoxyguanosine in DNA + L-cysteinyl-[protein] = S-methyl-L-cysteinyl-[protein] + a 2'-deoxyguanosine in DNA</text>
        <dbReference type="Rhea" id="RHEA:24000"/>
        <dbReference type="Rhea" id="RHEA-COMP:10131"/>
        <dbReference type="Rhea" id="RHEA-COMP:10132"/>
        <dbReference type="Rhea" id="RHEA-COMP:11367"/>
        <dbReference type="Rhea" id="RHEA-COMP:11368"/>
        <dbReference type="ChEBI" id="CHEBI:29950"/>
        <dbReference type="ChEBI" id="CHEBI:82612"/>
        <dbReference type="ChEBI" id="CHEBI:85445"/>
        <dbReference type="ChEBI" id="CHEBI:85448"/>
        <dbReference type="EC" id="2.1.1.63"/>
    </reaction>
</comment>
<dbReference type="Gene3D" id="1.10.10.60">
    <property type="entry name" value="Homeodomain-like"/>
    <property type="match status" value="1"/>
</dbReference>
<comment type="cofactor">
    <cofactor evidence="14">
        <name>Zn(2+)</name>
        <dbReference type="ChEBI" id="CHEBI:29105"/>
    </cofactor>
    <text evidence="14">Binds 1 zinc ion per subunit.</text>
</comment>
<comment type="similarity">
    <text evidence="2 12">Belongs to the MGMT family.</text>
</comment>
<dbReference type="Pfam" id="PF01035">
    <property type="entry name" value="DNA_binding_1"/>
    <property type="match status" value="1"/>
</dbReference>
<evidence type="ECO:0000256" key="12">
    <source>
        <dbReference type="HAMAP-Rule" id="MF_00772"/>
    </source>
</evidence>
<feature type="active site" description="Nucleophile; methyl group acceptor from methylphosphotriester" evidence="13">
    <location>
        <position position="60"/>
    </location>
</feature>
<dbReference type="InterPro" id="IPR001497">
    <property type="entry name" value="MethylDNA_cys_MeTrfase_AS"/>
</dbReference>
<dbReference type="InterPro" id="IPR009057">
    <property type="entry name" value="Homeodomain-like_sf"/>
</dbReference>
<reference evidence="16 17" key="1">
    <citation type="submission" date="2019-09" db="EMBL/GenBank/DDBJ databases">
        <authorList>
            <person name="Chandra G."/>
            <person name="Truman W A."/>
        </authorList>
    </citation>
    <scope>NUCLEOTIDE SEQUENCE [LARGE SCALE GENOMIC DNA]</scope>
    <source>
        <strain evidence="16">PS928</strain>
    </source>
</reference>
<dbReference type="InterPro" id="IPR023546">
    <property type="entry name" value="MGMT"/>
</dbReference>
<dbReference type="SUPFAM" id="SSF57884">
    <property type="entry name" value="Ada DNA repair protein, N-terminal domain (N-Ada 10)"/>
    <property type="match status" value="1"/>
</dbReference>
<evidence type="ECO:0000256" key="10">
    <source>
        <dbReference type="ARBA" id="ARBA00023204"/>
    </source>
</evidence>
<evidence type="ECO:0000256" key="3">
    <source>
        <dbReference type="ARBA" id="ARBA00022490"/>
    </source>
</evidence>
<keyword evidence="14" id="KW-0862">Zinc</keyword>
<organism evidence="16 17">
    <name type="scientific">Pseudomonas fluorescens</name>
    <dbReference type="NCBI Taxonomy" id="294"/>
    <lineage>
        <taxon>Bacteria</taxon>
        <taxon>Pseudomonadati</taxon>
        <taxon>Pseudomonadota</taxon>
        <taxon>Gammaproteobacteria</taxon>
        <taxon>Pseudomonadales</taxon>
        <taxon>Pseudomonadaceae</taxon>
        <taxon>Pseudomonas</taxon>
    </lineage>
</organism>
<dbReference type="PANTHER" id="PTHR10815">
    <property type="entry name" value="METHYLATED-DNA--PROTEIN-CYSTEINE METHYLTRANSFERASE"/>
    <property type="match status" value="1"/>
</dbReference>
<dbReference type="GO" id="GO:0003908">
    <property type="term" value="F:methylated-DNA-[protein]-cysteine S-methyltransferase activity"/>
    <property type="evidence" value="ECO:0007669"/>
    <property type="project" value="UniProtKB-UniRule"/>
</dbReference>
<evidence type="ECO:0000256" key="2">
    <source>
        <dbReference type="ARBA" id="ARBA00008711"/>
    </source>
</evidence>
<evidence type="ECO:0000256" key="8">
    <source>
        <dbReference type="ARBA" id="ARBA00023159"/>
    </source>
</evidence>
<dbReference type="EC" id="2.1.1.63" evidence="12"/>
<comment type="function">
    <text evidence="12">Involved in the cellular defense against the biological effects of O6-methylguanine (O6-MeG) and O4-methylthymine (O4-MeT) in DNA. Repairs the methylated nucleobase in DNA by stoichiometrically transferring the methyl group to a cysteine residue in the enzyme. This is a suicide reaction: the enzyme is irreversibly inactivated.</text>
</comment>
<feature type="binding site" evidence="14">
    <location>
        <position position="60"/>
    </location>
    <ligand>
        <name>Zn(2+)</name>
        <dbReference type="ChEBI" id="CHEBI:29105"/>
    </ligand>
</feature>
<dbReference type="PROSITE" id="PS00374">
    <property type="entry name" value="MGMT"/>
    <property type="match status" value="1"/>
</dbReference>
<dbReference type="GO" id="GO:0003700">
    <property type="term" value="F:DNA-binding transcription factor activity"/>
    <property type="evidence" value="ECO:0007669"/>
    <property type="project" value="InterPro"/>
</dbReference>
<dbReference type="PIRSF" id="PIRSF000409">
    <property type="entry name" value="Ada"/>
    <property type="match status" value="1"/>
</dbReference>
<dbReference type="FunFam" id="1.10.10.10:FF:000214">
    <property type="entry name" value="Methylated-DNA--protein-cysteine methyltransferase"/>
    <property type="match status" value="1"/>
</dbReference>
<dbReference type="InterPro" id="IPR036388">
    <property type="entry name" value="WH-like_DNA-bd_sf"/>
</dbReference>
<dbReference type="SUPFAM" id="SSF53155">
    <property type="entry name" value="Methylated DNA-protein cysteine methyltransferase domain"/>
    <property type="match status" value="1"/>
</dbReference>
<feature type="active site" description="Nucleophile; methyl group acceptor" evidence="12">
    <location>
        <position position="341"/>
    </location>
</feature>
<dbReference type="SUPFAM" id="SSF46767">
    <property type="entry name" value="Methylated DNA-protein cysteine methyltransferase, C-terminal domain"/>
    <property type="match status" value="1"/>
</dbReference>
<dbReference type="GO" id="GO:0005737">
    <property type="term" value="C:cytoplasm"/>
    <property type="evidence" value="ECO:0007669"/>
    <property type="project" value="UniProtKB-SubCell"/>
</dbReference>
<keyword evidence="7" id="KW-0805">Transcription regulation</keyword>
<dbReference type="AlphaFoldDB" id="A0A5E7VJ67"/>
<evidence type="ECO:0000259" key="15">
    <source>
        <dbReference type="PROSITE" id="PS01124"/>
    </source>
</evidence>
<dbReference type="InterPro" id="IPR036217">
    <property type="entry name" value="MethylDNA_cys_MeTrfase_DNAb"/>
</dbReference>
<comment type="catalytic activity">
    <reaction evidence="1 12">
        <text>a 4-O-methyl-thymidine in DNA + L-cysteinyl-[protein] = a thymidine in DNA + S-methyl-L-cysteinyl-[protein]</text>
        <dbReference type="Rhea" id="RHEA:53428"/>
        <dbReference type="Rhea" id="RHEA-COMP:10131"/>
        <dbReference type="Rhea" id="RHEA-COMP:10132"/>
        <dbReference type="Rhea" id="RHEA-COMP:13555"/>
        <dbReference type="Rhea" id="RHEA-COMP:13556"/>
        <dbReference type="ChEBI" id="CHEBI:29950"/>
        <dbReference type="ChEBI" id="CHEBI:82612"/>
        <dbReference type="ChEBI" id="CHEBI:137386"/>
        <dbReference type="ChEBI" id="CHEBI:137387"/>
        <dbReference type="EC" id="2.1.1.63"/>
    </reaction>
</comment>